<dbReference type="PANTHER" id="PTHR21248:SF22">
    <property type="entry name" value="PHOSPHOLIPASE D"/>
    <property type="match status" value="1"/>
</dbReference>
<dbReference type="PANTHER" id="PTHR21248">
    <property type="entry name" value="CARDIOLIPIN SYNTHASE"/>
    <property type="match status" value="1"/>
</dbReference>
<comment type="caution">
    <text evidence="2">The sequence shown here is derived from an EMBL/GenBank/DDBJ whole genome shotgun (WGS) entry which is preliminary data.</text>
</comment>
<sequence>MQAARPSLPHRRWQLAGLAWIAAALGALAAAACGSLNERDPLLRPLPPPQLAQRVTLVGRDGPVDAAAEARDLARVKAEGNARLFEHHLGVLAAGGDAQLLRGNTARLLVDGPATFAAMKAAIAAARQRILVEFYIVEDEGVAAEVADLLREKAAAGVSVALMYDSVGSLGTASAFFDRLRDGGVAVCAFNPINPLERPGHWGLLQRNHRKMLAVDSDVAFTGGINLSNVYAEGSFGSARRVKPPQDVEHQGWRDTQVELRGPVVPALATVFRESWLHQGCEGELPPAPAPRVAAPGQRVIKLVAGNPDHGVNPTYKALLNGIDASQRSVQLTMAYFAPGPELIEALCDAARRGVAVSLVLPGRSDVKMVLHAARSRYAQLLDAGVQIHEMSHAVMHAKMAVIDGVLSSVGSSNLDWRSIVGNNEMDVIVLGDDFGDQMQALFRRDVAASERIDAAQWARRGLGQRLLERVARVIEPLL</sequence>
<dbReference type="EMBL" id="JBIGHX010000004">
    <property type="protein sequence ID" value="MFG6462598.1"/>
    <property type="molecule type" value="Genomic_DNA"/>
</dbReference>
<name>A0ABW7GKU4_9BURK</name>
<dbReference type="Gene3D" id="3.30.870.10">
    <property type="entry name" value="Endonuclease Chain A"/>
    <property type="match status" value="2"/>
</dbReference>
<keyword evidence="3" id="KW-1185">Reference proteome</keyword>
<feature type="domain" description="PLD phosphodiesterase" evidence="1">
    <location>
        <begin position="204"/>
        <end position="231"/>
    </location>
</feature>
<organism evidence="2 3">
    <name type="scientific">Pelomonas lactea</name>
    <dbReference type="NCBI Taxonomy" id="3299030"/>
    <lineage>
        <taxon>Bacteria</taxon>
        <taxon>Pseudomonadati</taxon>
        <taxon>Pseudomonadota</taxon>
        <taxon>Betaproteobacteria</taxon>
        <taxon>Burkholderiales</taxon>
        <taxon>Sphaerotilaceae</taxon>
        <taxon>Roseateles</taxon>
    </lineage>
</organism>
<dbReference type="PROSITE" id="PS50035">
    <property type="entry name" value="PLD"/>
    <property type="match status" value="2"/>
</dbReference>
<dbReference type="PROSITE" id="PS51257">
    <property type="entry name" value="PROKAR_LIPOPROTEIN"/>
    <property type="match status" value="1"/>
</dbReference>
<evidence type="ECO:0000313" key="2">
    <source>
        <dbReference type="EMBL" id="MFG6462598.1"/>
    </source>
</evidence>
<gene>
    <name evidence="2" type="ORF">ACG04Q_13545</name>
</gene>
<proteinExistence type="predicted"/>
<dbReference type="SMART" id="SM00155">
    <property type="entry name" value="PLDc"/>
    <property type="match status" value="2"/>
</dbReference>
<accession>A0ABW7GKU4</accession>
<dbReference type="SUPFAM" id="SSF56024">
    <property type="entry name" value="Phospholipase D/nuclease"/>
    <property type="match status" value="2"/>
</dbReference>
<dbReference type="Proteomes" id="UP001606302">
    <property type="component" value="Unassembled WGS sequence"/>
</dbReference>
<dbReference type="CDD" id="cd09110">
    <property type="entry name" value="PLDc_CLS_1"/>
    <property type="match status" value="1"/>
</dbReference>
<evidence type="ECO:0000313" key="3">
    <source>
        <dbReference type="Proteomes" id="UP001606302"/>
    </source>
</evidence>
<dbReference type="CDD" id="cd09159">
    <property type="entry name" value="PLDc_ybhO_like_2"/>
    <property type="match status" value="1"/>
</dbReference>
<feature type="domain" description="PLD phosphodiesterase" evidence="1">
    <location>
        <begin position="392"/>
        <end position="419"/>
    </location>
</feature>
<dbReference type="InterPro" id="IPR025202">
    <property type="entry name" value="PLD-like_dom"/>
</dbReference>
<protein>
    <submittedName>
        <fullName evidence="2">Phosphatidylserine/phosphatidylglycerophosphate/ cardiolipin synthase family protein</fullName>
    </submittedName>
</protein>
<dbReference type="RefSeq" id="WP_394511466.1">
    <property type="nucleotide sequence ID" value="NZ_JBIGHX010000004.1"/>
</dbReference>
<dbReference type="InterPro" id="IPR001736">
    <property type="entry name" value="PLipase_D/transphosphatidylase"/>
</dbReference>
<dbReference type="Pfam" id="PF13091">
    <property type="entry name" value="PLDc_2"/>
    <property type="match status" value="2"/>
</dbReference>
<evidence type="ECO:0000259" key="1">
    <source>
        <dbReference type="PROSITE" id="PS50035"/>
    </source>
</evidence>
<reference evidence="2 3" key="1">
    <citation type="submission" date="2024-08" db="EMBL/GenBank/DDBJ databases">
        <authorList>
            <person name="Lu H."/>
        </authorList>
    </citation>
    <scope>NUCLEOTIDE SEQUENCE [LARGE SCALE GENOMIC DNA]</scope>
    <source>
        <strain evidence="2 3">DXS20W</strain>
    </source>
</reference>